<evidence type="ECO:0000256" key="2">
    <source>
        <dbReference type="ARBA" id="ARBA00022490"/>
    </source>
</evidence>
<keyword evidence="7" id="KW-1185">Reference proteome</keyword>
<dbReference type="GO" id="GO:0016920">
    <property type="term" value="F:pyroglutamyl-peptidase activity"/>
    <property type="evidence" value="ECO:0007669"/>
    <property type="project" value="InterPro"/>
</dbReference>
<reference evidence="6 7" key="1">
    <citation type="journal article" date="2017" name="BMC Biol.">
        <title>Genomic innovations, transcriptional plasticity and gene loss underlying the evolution and divergence of two highly polyphagous and invasive Helicoverpa pest species.</title>
        <authorList>
            <person name="Pearce S.L."/>
            <person name="Clarke D.F."/>
            <person name="East P.D."/>
            <person name="Elfekih S."/>
            <person name="Gordon K.H."/>
            <person name="Jermiin L.S."/>
            <person name="McGaughran A."/>
            <person name="Oakeshott J.G."/>
            <person name="Papanikolaou A."/>
            <person name="Perera O.P."/>
            <person name="Rane R.V."/>
            <person name="Richards S."/>
            <person name="Tay W.T."/>
            <person name="Walsh T.K."/>
            <person name="Anderson A."/>
            <person name="Anderson C.J."/>
            <person name="Asgari S."/>
            <person name="Board P.G."/>
            <person name="Bretschneider A."/>
            <person name="Campbell P.M."/>
            <person name="Chertemps T."/>
            <person name="Christeller J.T."/>
            <person name="Coppin C.W."/>
            <person name="Downes S.J."/>
            <person name="Duan G."/>
            <person name="Farnsworth C.A."/>
            <person name="Good R.T."/>
            <person name="Han L.B."/>
            <person name="Han Y.C."/>
            <person name="Hatje K."/>
            <person name="Horne I."/>
            <person name="Huang Y.P."/>
            <person name="Hughes D.S."/>
            <person name="Jacquin-Joly E."/>
            <person name="James W."/>
            <person name="Jhangiani S."/>
            <person name="Kollmar M."/>
            <person name="Kuwar S.S."/>
            <person name="Li S."/>
            <person name="Liu N.Y."/>
            <person name="Maibeche M.T."/>
            <person name="Miller J.R."/>
            <person name="Montagne N."/>
            <person name="Perry T."/>
            <person name="Qu J."/>
            <person name="Song S.V."/>
            <person name="Sutton G.G."/>
            <person name="Vogel H."/>
            <person name="Walenz B.P."/>
            <person name="Xu W."/>
            <person name="Zhang H.J."/>
            <person name="Zou Z."/>
            <person name="Batterham P."/>
            <person name="Edwards O.R."/>
            <person name="Feyereisen R."/>
            <person name="Gibbs R.A."/>
            <person name="Heckel D.G."/>
            <person name="McGrath A."/>
            <person name="Robin C."/>
            <person name="Scherer S.E."/>
            <person name="Worley K.C."/>
            <person name="Wu Y.D."/>
        </authorList>
    </citation>
    <scope>NUCLEOTIDE SEQUENCE [LARGE SCALE GENOMIC DNA]</scope>
    <source>
        <strain evidence="6">Harm_GR_Male_#8</strain>
        <tissue evidence="6">Whole organism</tissue>
    </source>
</reference>
<dbReference type="InterPro" id="IPR036440">
    <property type="entry name" value="Peptidase_C15-like_sf"/>
</dbReference>
<evidence type="ECO:0000313" key="6">
    <source>
        <dbReference type="EMBL" id="PZC74092.1"/>
    </source>
</evidence>
<dbReference type="InterPro" id="IPR000816">
    <property type="entry name" value="Peptidase_C15"/>
</dbReference>
<dbReference type="PANTHER" id="PTHR23402">
    <property type="entry name" value="PROTEASE FAMILY C15 PYROGLUTAMYL-PEPTIDASE I-RELATED"/>
    <property type="match status" value="1"/>
</dbReference>
<keyword evidence="5" id="KW-0788">Thiol protease</keyword>
<dbReference type="GO" id="GO:0005829">
    <property type="term" value="C:cytosol"/>
    <property type="evidence" value="ECO:0007669"/>
    <property type="project" value="InterPro"/>
</dbReference>
<proteinExistence type="inferred from homology"/>
<keyword evidence="2" id="KW-0963">Cytoplasm</keyword>
<dbReference type="PANTHER" id="PTHR23402:SF1">
    <property type="entry name" value="PYROGLUTAMYL-PEPTIDASE I"/>
    <property type="match status" value="1"/>
</dbReference>
<protein>
    <recommendedName>
        <fullName evidence="8">Pyroglutamyl-peptidase I</fullName>
    </recommendedName>
</protein>
<dbReference type="GO" id="GO:0006508">
    <property type="term" value="P:proteolysis"/>
    <property type="evidence" value="ECO:0007669"/>
    <property type="project" value="UniProtKB-KW"/>
</dbReference>
<dbReference type="Gene3D" id="3.40.630.20">
    <property type="entry name" value="Peptidase C15, pyroglutamyl peptidase I-like"/>
    <property type="match status" value="1"/>
</dbReference>
<organism evidence="6 7">
    <name type="scientific">Helicoverpa armigera</name>
    <name type="common">Cotton bollworm</name>
    <name type="synonym">Heliothis armigera</name>
    <dbReference type="NCBI Taxonomy" id="29058"/>
    <lineage>
        <taxon>Eukaryota</taxon>
        <taxon>Metazoa</taxon>
        <taxon>Ecdysozoa</taxon>
        <taxon>Arthropoda</taxon>
        <taxon>Hexapoda</taxon>
        <taxon>Insecta</taxon>
        <taxon>Pterygota</taxon>
        <taxon>Neoptera</taxon>
        <taxon>Endopterygota</taxon>
        <taxon>Lepidoptera</taxon>
        <taxon>Glossata</taxon>
        <taxon>Ditrysia</taxon>
        <taxon>Noctuoidea</taxon>
        <taxon>Noctuidae</taxon>
        <taxon>Heliothinae</taxon>
        <taxon>Helicoverpa</taxon>
    </lineage>
</organism>
<keyword evidence="4" id="KW-0378">Hydrolase</keyword>
<comment type="similarity">
    <text evidence="1">Belongs to the peptidase C15 family.</text>
</comment>
<keyword evidence="3" id="KW-0645">Protease</keyword>
<dbReference type="Proteomes" id="UP000249218">
    <property type="component" value="Unassembled WGS sequence"/>
</dbReference>
<evidence type="ECO:0000256" key="3">
    <source>
        <dbReference type="ARBA" id="ARBA00022670"/>
    </source>
</evidence>
<gene>
    <name evidence="6" type="primary">HaOG208343</name>
    <name evidence="6" type="ORF">B5X24_HaOG208343</name>
</gene>
<dbReference type="Pfam" id="PF01470">
    <property type="entry name" value="Peptidase_C15"/>
    <property type="match status" value="1"/>
</dbReference>
<evidence type="ECO:0008006" key="8">
    <source>
        <dbReference type="Google" id="ProtNLM"/>
    </source>
</evidence>
<dbReference type="EMBL" id="KZ150068">
    <property type="protein sequence ID" value="PZC74092.1"/>
    <property type="molecule type" value="Genomic_DNA"/>
</dbReference>
<evidence type="ECO:0000256" key="5">
    <source>
        <dbReference type="ARBA" id="ARBA00022807"/>
    </source>
</evidence>
<dbReference type="PRINTS" id="PR00706">
    <property type="entry name" value="PYROGLUPTASE"/>
</dbReference>
<dbReference type="OrthoDB" id="407146at2759"/>
<dbReference type="SUPFAM" id="SSF53182">
    <property type="entry name" value="Pyrrolidone carboxyl peptidase (pyroglutamate aminopeptidase)"/>
    <property type="match status" value="1"/>
</dbReference>
<evidence type="ECO:0000313" key="7">
    <source>
        <dbReference type="Proteomes" id="UP000249218"/>
    </source>
</evidence>
<evidence type="ECO:0000256" key="1">
    <source>
        <dbReference type="ARBA" id="ARBA00006641"/>
    </source>
</evidence>
<name>A0A2W1BG97_HELAM</name>
<evidence type="ECO:0000256" key="4">
    <source>
        <dbReference type="ARBA" id="ARBA00022801"/>
    </source>
</evidence>
<dbReference type="InterPro" id="IPR016125">
    <property type="entry name" value="Peptidase_C15-like"/>
</dbReference>
<sequence>MCLYPLLFGRKFREPKRVLITGFGPYQHVPHNRSWEGVSSMDKNYIETKNQIILLKEEIAVRYLDVDLVVPALWRGFLPDLTIHVGVADTKTFRLETNARNTGYYIPDIEAKMPRSKEIVPGGCAKITTTLDVELICEEFNRKPPGPGLKASVSHDAESYLCEYIYYTSLCRGPALFVHVPPEMYSRDEVAQGIQRILELCLKHI</sequence>
<dbReference type="AlphaFoldDB" id="A0A2W1BG97"/>
<accession>A0A2W1BG97</accession>